<dbReference type="InterPro" id="IPR000626">
    <property type="entry name" value="Ubiquitin-like_dom"/>
</dbReference>
<dbReference type="InterPro" id="IPR022617">
    <property type="entry name" value="Rad60/SUMO-like_dom"/>
</dbReference>
<evidence type="ECO:0000256" key="2">
    <source>
        <dbReference type="RuleBase" id="RU361190"/>
    </source>
</evidence>
<dbReference type="SMART" id="SM00213">
    <property type="entry name" value="UBQ"/>
    <property type="match status" value="1"/>
</dbReference>
<keyword evidence="2" id="KW-0539">Nucleus</keyword>
<dbReference type="PANTHER" id="PTHR10562">
    <property type="entry name" value="SMALL UBIQUITIN-RELATED MODIFIER"/>
    <property type="match status" value="1"/>
</dbReference>
<gene>
    <name evidence="4" type="ORF">B9Z55_027858</name>
</gene>
<accession>A0A2G5SE41</accession>
<dbReference type="STRING" id="1611254.A0A2G5SE41"/>
<dbReference type="GO" id="GO:0005634">
    <property type="term" value="C:nucleus"/>
    <property type="evidence" value="ECO:0007669"/>
    <property type="project" value="UniProtKB-SubCell"/>
</dbReference>
<sequence>MADKAFAEATPGGDNAEYMNITVVGQDGSRVYFRVKSGTLMAKMKKRFAERVGVSVNSLRFVLGDRRINDEDTPMTLEMEDDDIVEAYQEHLGG</sequence>
<dbReference type="PROSITE" id="PS50053">
    <property type="entry name" value="UBIQUITIN_2"/>
    <property type="match status" value="1"/>
</dbReference>
<comment type="caution">
    <text evidence="4">The sequence shown here is derived from an EMBL/GenBank/DDBJ whole genome shotgun (WGS) entry which is preliminary data.</text>
</comment>
<evidence type="ECO:0000259" key="3">
    <source>
        <dbReference type="PROSITE" id="PS50053"/>
    </source>
</evidence>
<dbReference type="InterPro" id="IPR029071">
    <property type="entry name" value="Ubiquitin-like_domsf"/>
</dbReference>
<keyword evidence="5" id="KW-1185">Reference proteome</keyword>
<comment type="subcellular location">
    <subcellularLocation>
        <location evidence="2">Nucleus</location>
    </subcellularLocation>
</comment>
<keyword evidence="2" id="KW-0833">Ubl conjugation pathway</keyword>
<evidence type="ECO:0000313" key="4">
    <source>
        <dbReference type="EMBL" id="PIC13202.1"/>
    </source>
</evidence>
<feature type="domain" description="Ubiquitin-like" evidence="3">
    <location>
        <begin position="19"/>
        <end position="94"/>
    </location>
</feature>
<name>A0A2G5SE41_9PELO</name>
<organism evidence="4 5">
    <name type="scientific">Caenorhabditis nigoni</name>
    <dbReference type="NCBI Taxonomy" id="1611254"/>
    <lineage>
        <taxon>Eukaryota</taxon>
        <taxon>Metazoa</taxon>
        <taxon>Ecdysozoa</taxon>
        <taxon>Nematoda</taxon>
        <taxon>Chromadorea</taxon>
        <taxon>Rhabditida</taxon>
        <taxon>Rhabditina</taxon>
        <taxon>Rhabditomorpha</taxon>
        <taxon>Rhabditoidea</taxon>
        <taxon>Rhabditidae</taxon>
        <taxon>Peloderinae</taxon>
        <taxon>Caenorhabditis</taxon>
    </lineage>
</organism>
<evidence type="ECO:0000313" key="5">
    <source>
        <dbReference type="Proteomes" id="UP000230233"/>
    </source>
</evidence>
<dbReference type="EMBL" id="PDUG01000014">
    <property type="protein sequence ID" value="PIC13202.1"/>
    <property type="molecule type" value="Genomic_DNA"/>
</dbReference>
<reference evidence="5" key="1">
    <citation type="submission" date="2017-10" db="EMBL/GenBank/DDBJ databases">
        <title>Rapid genome shrinkage in a self-fertile nematode reveals novel sperm competition proteins.</title>
        <authorList>
            <person name="Yin D."/>
            <person name="Schwarz E.M."/>
            <person name="Thomas C.G."/>
            <person name="Felde R.L."/>
            <person name="Korf I.F."/>
            <person name="Cutter A.D."/>
            <person name="Schartner C.M."/>
            <person name="Ralston E.J."/>
            <person name="Meyer B.J."/>
            <person name="Haag E.S."/>
        </authorList>
    </citation>
    <scope>NUCLEOTIDE SEQUENCE [LARGE SCALE GENOMIC DNA]</scope>
    <source>
        <strain evidence="5">JU1422</strain>
    </source>
</reference>
<dbReference type="Gene3D" id="3.10.20.90">
    <property type="entry name" value="Phosphatidylinositol 3-kinase Catalytic Subunit, Chain A, domain 1"/>
    <property type="match status" value="1"/>
</dbReference>
<proteinExistence type="inferred from homology"/>
<comment type="similarity">
    <text evidence="1 2">Belongs to the ubiquitin family. SUMO subfamily.</text>
</comment>
<dbReference type="OrthoDB" id="442921at2759"/>
<protein>
    <recommendedName>
        <fullName evidence="2">Small ubiquitin-related modifier</fullName>
        <shortName evidence="2">SUMO</shortName>
    </recommendedName>
</protein>
<dbReference type="Pfam" id="PF11976">
    <property type="entry name" value="Rad60-SLD"/>
    <property type="match status" value="1"/>
</dbReference>
<dbReference type="AlphaFoldDB" id="A0A2G5SE41"/>
<dbReference type="SUPFAM" id="SSF54236">
    <property type="entry name" value="Ubiquitin-like"/>
    <property type="match status" value="1"/>
</dbReference>
<dbReference type="Proteomes" id="UP000230233">
    <property type="component" value="Unassembled WGS sequence"/>
</dbReference>
<evidence type="ECO:0000256" key="1">
    <source>
        <dbReference type="ARBA" id="ARBA00009185"/>
    </source>
</evidence>